<evidence type="ECO:0000313" key="4">
    <source>
        <dbReference type="EMBL" id="TWT64435.1"/>
    </source>
</evidence>
<comment type="caution">
    <text evidence="4">The sequence shown here is derived from an EMBL/GenBank/DDBJ whole genome shotgun (WGS) entry which is preliminary data.</text>
</comment>
<keyword evidence="5" id="KW-1185">Reference proteome</keyword>
<name>A0A5C5XQT0_9PLAN</name>
<proteinExistence type="predicted"/>
<sequence precursor="true">MRNLFYVLIALLGVSFFQVTGQADTVRNLNELKAQMTQLGKPALVIAGADWCVYCREMSQELATSPGLQPLQKNFAILKIDVDTPVWDIAKRVFEFDGTGVPAVFVFRADGEKLYSASGKPSDMEGFLKRYLDKSGRILTTTEARNLSRDLTKIQGLLKKDDLAGAIEIAMPYEFKDCYAQTAKTMMDVKSQIEVLVTDQIAKLDEKLKETPVDFAAVIELVQLKQTCQTSRELLAKIQLIEETLTAQEANQKLIAQAEQLLSADQLREDRKRGEAADIYKELIQQYPDTAVAALAQERLGNRETTPAKPSMPAKTESGDPKKAAAYLRLAKQLLEIKSPKANEYLQKAIDEAPESEAAGEARELIK</sequence>
<feature type="signal peptide" evidence="2">
    <location>
        <begin position="1"/>
        <end position="23"/>
    </location>
</feature>
<feature type="chain" id="PRO_5022827980" evidence="2">
    <location>
        <begin position="24"/>
        <end position="367"/>
    </location>
</feature>
<keyword evidence="2" id="KW-0732">Signal</keyword>
<evidence type="ECO:0000256" key="2">
    <source>
        <dbReference type="SAM" id="SignalP"/>
    </source>
</evidence>
<dbReference type="RefSeq" id="WP_165441973.1">
    <property type="nucleotide sequence ID" value="NZ_SJPG01000001.1"/>
</dbReference>
<dbReference type="EMBL" id="SJPG01000001">
    <property type="protein sequence ID" value="TWT64435.1"/>
    <property type="molecule type" value="Genomic_DNA"/>
</dbReference>
<evidence type="ECO:0000259" key="3">
    <source>
        <dbReference type="PROSITE" id="PS51352"/>
    </source>
</evidence>
<gene>
    <name evidence="4" type="ORF">Pan54_51980</name>
</gene>
<dbReference type="SUPFAM" id="SSF52833">
    <property type="entry name" value="Thioredoxin-like"/>
    <property type="match status" value="1"/>
</dbReference>
<dbReference type="Pfam" id="PF13899">
    <property type="entry name" value="Thioredoxin_7"/>
    <property type="match status" value="1"/>
</dbReference>
<evidence type="ECO:0000256" key="1">
    <source>
        <dbReference type="SAM" id="MobiDB-lite"/>
    </source>
</evidence>
<reference evidence="4 5" key="1">
    <citation type="submission" date="2019-02" db="EMBL/GenBank/DDBJ databases">
        <title>Deep-cultivation of Planctomycetes and their phenomic and genomic characterization uncovers novel biology.</title>
        <authorList>
            <person name="Wiegand S."/>
            <person name="Jogler M."/>
            <person name="Boedeker C."/>
            <person name="Pinto D."/>
            <person name="Vollmers J."/>
            <person name="Rivas-Marin E."/>
            <person name="Kohn T."/>
            <person name="Peeters S.H."/>
            <person name="Heuer A."/>
            <person name="Rast P."/>
            <person name="Oberbeckmann S."/>
            <person name="Bunk B."/>
            <person name="Jeske O."/>
            <person name="Meyerdierks A."/>
            <person name="Storesund J.E."/>
            <person name="Kallscheuer N."/>
            <person name="Luecker S."/>
            <person name="Lage O.M."/>
            <person name="Pohl T."/>
            <person name="Merkel B.J."/>
            <person name="Hornburger P."/>
            <person name="Mueller R.-W."/>
            <person name="Bruemmer F."/>
            <person name="Labrenz M."/>
            <person name="Spormann A.M."/>
            <person name="Op Den Camp H."/>
            <person name="Overmann J."/>
            <person name="Amann R."/>
            <person name="Jetten M.S.M."/>
            <person name="Mascher T."/>
            <person name="Medema M.H."/>
            <person name="Devos D.P."/>
            <person name="Kaster A.-K."/>
            <person name="Ovreas L."/>
            <person name="Rohde M."/>
            <person name="Galperin M.Y."/>
            <person name="Jogler C."/>
        </authorList>
    </citation>
    <scope>NUCLEOTIDE SEQUENCE [LARGE SCALE GENOMIC DNA]</scope>
    <source>
        <strain evidence="4 5">Pan54</strain>
    </source>
</reference>
<dbReference type="Pfam" id="PF13174">
    <property type="entry name" value="TPR_6"/>
    <property type="match status" value="2"/>
</dbReference>
<dbReference type="InterPro" id="IPR019734">
    <property type="entry name" value="TPR_rpt"/>
</dbReference>
<feature type="domain" description="Thioredoxin" evidence="3">
    <location>
        <begin position="5"/>
        <end position="137"/>
    </location>
</feature>
<evidence type="ECO:0000313" key="5">
    <source>
        <dbReference type="Proteomes" id="UP000316095"/>
    </source>
</evidence>
<organism evidence="4 5">
    <name type="scientific">Rubinisphaera italica</name>
    <dbReference type="NCBI Taxonomy" id="2527969"/>
    <lineage>
        <taxon>Bacteria</taxon>
        <taxon>Pseudomonadati</taxon>
        <taxon>Planctomycetota</taxon>
        <taxon>Planctomycetia</taxon>
        <taxon>Planctomycetales</taxon>
        <taxon>Planctomycetaceae</taxon>
        <taxon>Rubinisphaera</taxon>
    </lineage>
</organism>
<protein>
    <submittedName>
        <fullName evidence="4">Thiol:disulfide interchange protein</fullName>
    </submittedName>
</protein>
<dbReference type="PROSITE" id="PS51352">
    <property type="entry name" value="THIOREDOXIN_2"/>
    <property type="match status" value="1"/>
</dbReference>
<dbReference type="Gene3D" id="3.40.30.10">
    <property type="entry name" value="Glutaredoxin"/>
    <property type="match status" value="1"/>
</dbReference>
<dbReference type="InterPro" id="IPR013766">
    <property type="entry name" value="Thioredoxin_domain"/>
</dbReference>
<dbReference type="AlphaFoldDB" id="A0A5C5XQT0"/>
<dbReference type="InterPro" id="IPR036249">
    <property type="entry name" value="Thioredoxin-like_sf"/>
</dbReference>
<dbReference type="Proteomes" id="UP000316095">
    <property type="component" value="Unassembled WGS sequence"/>
</dbReference>
<accession>A0A5C5XQT0</accession>
<feature type="region of interest" description="Disordered" evidence="1">
    <location>
        <begin position="300"/>
        <end position="322"/>
    </location>
</feature>